<dbReference type="EMBL" id="JADYXP020000028">
    <property type="protein sequence ID" value="KAL0099485.1"/>
    <property type="molecule type" value="Genomic_DNA"/>
</dbReference>
<gene>
    <name evidence="1" type="ORF">PUN28_020186</name>
</gene>
<accession>A0AAW2E954</accession>
<name>A0AAW2E954_9HYME</name>
<dbReference type="Proteomes" id="UP001430953">
    <property type="component" value="Unassembled WGS sequence"/>
</dbReference>
<proteinExistence type="predicted"/>
<comment type="caution">
    <text evidence="1">The sequence shown here is derived from an EMBL/GenBank/DDBJ whole genome shotgun (WGS) entry which is preliminary data.</text>
</comment>
<sequence>MVMLVVEVVMMKMIQFDSGGGVGVGVIVTVVCNTESRDADRLPTRNRVTASLSGSAPAAIPPAVPVTARVPAPAPRLPVLDVVATASTVSSALLPAHCTAPPRPTVTDSHFCLPLFFFLRLKKQQHLEMKQTLIGLRVVSLAAYFVNQHIEHAAEMGQ</sequence>
<evidence type="ECO:0000313" key="1">
    <source>
        <dbReference type="EMBL" id="KAL0099485.1"/>
    </source>
</evidence>
<evidence type="ECO:0000313" key="2">
    <source>
        <dbReference type="Proteomes" id="UP001430953"/>
    </source>
</evidence>
<dbReference type="AlphaFoldDB" id="A0AAW2E954"/>
<keyword evidence="2" id="KW-1185">Reference proteome</keyword>
<organism evidence="1 2">
    <name type="scientific">Cardiocondyla obscurior</name>
    <dbReference type="NCBI Taxonomy" id="286306"/>
    <lineage>
        <taxon>Eukaryota</taxon>
        <taxon>Metazoa</taxon>
        <taxon>Ecdysozoa</taxon>
        <taxon>Arthropoda</taxon>
        <taxon>Hexapoda</taxon>
        <taxon>Insecta</taxon>
        <taxon>Pterygota</taxon>
        <taxon>Neoptera</taxon>
        <taxon>Endopterygota</taxon>
        <taxon>Hymenoptera</taxon>
        <taxon>Apocrita</taxon>
        <taxon>Aculeata</taxon>
        <taxon>Formicoidea</taxon>
        <taxon>Formicidae</taxon>
        <taxon>Myrmicinae</taxon>
        <taxon>Cardiocondyla</taxon>
    </lineage>
</organism>
<reference evidence="1 2" key="1">
    <citation type="submission" date="2023-03" db="EMBL/GenBank/DDBJ databases">
        <title>High recombination rates correlate with genetic variation in Cardiocondyla obscurior ants.</title>
        <authorList>
            <person name="Errbii M."/>
        </authorList>
    </citation>
    <scope>NUCLEOTIDE SEQUENCE [LARGE SCALE GENOMIC DNA]</scope>
    <source>
        <strain evidence="1">Alpha-2009</strain>
        <tissue evidence="1">Whole body</tissue>
    </source>
</reference>
<protein>
    <submittedName>
        <fullName evidence="1">Uncharacterized protein</fullName>
    </submittedName>
</protein>